<organism evidence="7">
    <name type="scientific">candidate division WOR-3 bacterium</name>
    <dbReference type="NCBI Taxonomy" id="2052148"/>
    <lineage>
        <taxon>Bacteria</taxon>
        <taxon>Bacteria division WOR-3</taxon>
    </lineage>
</organism>
<evidence type="ECO:0000256" key="6">
    <source>
        <dbReference type="SAM" id="Phobius"/>
    </source>
</evidence>
<feature type="transmembrane region" description="Helical" evidence="6">
    <location>
        <begin position="7"/>
        <end position="27"/>
    </location>
</feature>
<evidence type="ECO:0000256" key="4">
    <source>
        <dbReference type="ARBA" id="ARBA00022989"/>
    </source>
</evidence>
<sequence length="319" mass="36209">MKNIISSLVKIVVAIVIIYLLLRKMNLADTWGLLKRVDLVWIFLSLSSFFLFVIISVIRWKVLLDARGLTFSSGYLLRVYFVSLFFNNLLPTAIGGDVMRVFYTRNPDLSGALAVCFFDRVIGFIGLFFFALLATLASFLFWLRGFPYGREAILLNLFGFLLLSGFTYALISEKTFNLFRRFWLKLKFFSLGKRLDSFFGKLPGFSSNPKALVFSFTLSLVVQLLLSLVWYFGGLAIKRPLSPFYYFLYIPLINVLTMVPITFGGLGVREGSFVYLFGKVGLRKEEAMGISLIFLLMNYLHSLIGGLIFIGIKRGGKDA</sequence>
<dbReference type="NCBIfam" id="TIGR00374">
    <property type="entry name" value="flippase-like domain"/>
    <property type="match status" value="1"/>
</dbReference>
<dbReference type="PANTHER" id="PTHR40277:SF1">
    <property type="entry name" value="BLL5419 PROTEIN"/>
    <property type="match status" value="1"/>
</dbReference>
<accession>A0A7C3UZA5</accession>
<comment type="subcellular location">
    <subcellularLocation>
        <location evidence="1">Cell membrane</location>
        <topology evidence="1">Multi-pass membrane protein</topology>
    </subcellularLocation>
</comment>
<name>A0A7C3UZA5_UNCW3</name>
<dbReference type="PANTHER" id="PTHR40277">
    <property type="entry name" value="BLL5419 PROTEIN"/>
    <property type="match status" value="1"/>
</dbReference>
<protein>
    <submittedName>
        <fullName evidence="7">Flippase-like domain-containing protein</fullName>
    </submittedName>
</protein>
<keyword evidence="5 6" id="KW-0472">Membrane</keyword>
<feature type="transmembrane region" description="Helical" evidence="6">
    <location>
        <begin position="79"/>
        <end position="102"/>
    </location>
</feature>
<proteinExistence type="predicted"/>
<evidence type="ECO:0000256" key="5">
    <source>
        <dbReference type="ARBA" id="ARBA00023136"/>
    </source>
</evidence>
<reference evidence="7" key="1">
    <citation type="journal article" date="2020" name="mSystems">
        <title>Genome- and Community-Level Interaction Insights into Carbon Utilization and Element Cycling Functions of Hydrothermarchaeota in Hydrothermal Sediment.</title>
        <authorList>
            <person name="Zhou Z."/>
            <person name="Liu Y."/>
            <person name="Xu W."/>
            <person name="Pan J."/>
            <person name="Luo Z.H."/>
            <person name="Li M."/>
        </authorList>
    </citation>
    <scope>NUCLEOTIDE SEQUENCE [LARGE SCALE GENOMIC DNA]</scope>
    <source>
        <strain evidence="7">SpSt-906</strain>
    </source>
</reference>
<dbReference type="EMBL" id="DTMQ01000040">
    <property type="protein sequence ID" value="HGE99666.1"/>
    <property type="molecule type" value="Genomic_DNA"/>
</dbReference>
<gene>
    <name evidence="7" type="ORF">ENX07_06320</name>
</gene>
<dbReference type="GO" id="GO:0005886">
    <property type="term" value="C:plasma membrane"/>
    <property type="evidence" value="ECO:0007669"/>
    <property type="project" value="UniProtKB-SubCell"/>
</dbReference>
<comment type="caution">
    <text evidence="7">The sequence shown here is derived from an EMBL/GenBank/DDBJ whole genome shotgun (WGS) entry which is preliminary data.</text>
</comment>
<keyword evidence="2" id="KW-1003">Cell membrane</keyword>
<feature type="transmembrane region" description="Helical" evidence="6">
    <location>
        <begin position="152"/>
        <end position="171"/>
    </location>
</feature>
<feature type="transmembrane region" description="Helical" evidence="6">
    <location>
        <begin position="39"/>
        <end position="58"/>
    </location>
</feature>
<keyword evidence="4 6" id="KW-1133">Transmembrane helix</keyword>
<dbReference type="Pfam" id="PF03706">
    <property type="entry name" value="LPG_synthase_TM"/>
    <property type="match status" value="1"/>
</dbReference>
<feature type="transmembrane region" description="Helical" evidence="6">
    <location>
        <begin position="288"/>
        <end position="312"/>
    </location>
</feature>
<evidence type="ECO:0000256" key="2">
    <source>
        <dbReference type="ARBA" id="ARBA00022475"/>
    </source>
</evidence>
<keyword evidence="3 6" id="KW-0812">Transmembrane</keyword>
<evidence type="ECO:0000256" key="3">
    <source>
        <dbReference type="ARBA" id="ARBA00022692"/>
    </source>
</evidence>
<evidence type="ECO:0000313" key="7">
    <source>
        <dbReference type="EMBL" id="HGE99666.1"/>
    </source>
</evidence>
<feature type="transmembrane region" description="Helical" evidence="6">
    <location>
        <begin position="244"/>
        <end position="268"/>
    </location>
</feature>
<dbReference type="InterPro" id="IPR022791">
    <property type="entry name" value="L-PG_synthase/AglD"/>
</dbReference>
<feature type="transmembrane region" description="Helical" evidence="6">
    <location>
        <begin position="211"/>
        <end position="232"/>
    </location>
</feature>
<feature type="transmembrane region" description="Helical" evidence="6">
    <location>
        <begin position="122"/>
        <end position="143"/>
    </location>
</feature>
<evidence type="ECO:0000256" key="1">
    <source>
        <dbReference type="ARBA" id="ARBA00004651"/>
    </source>
</evidence>
<dbReference type="AlphaFoldDB" id="A0A7C3UZA5"/>